<evidence type="ECO:0000256" key="4">
    <source>
        <dbReference type="ARBA" id="ARBA00022792"/>
    </source>
</evidence>
<evidence type="ECO:0000256" key="3">
    <source>
        <dbReference type="ARBA" id="ARBA00022660"/>
    </source>
</evidence>
<keyword evidence="11" id="KW-1185">Reference proteome</keyword>
<organism evidence="10 11">
    <name type="scientific">Debaryomyces fabryi</name>
    <dbReference type="NCBI Taxonomy" id="58627"/>
    <lineage>
        <taxon>Eukaryota</taxon>
        <taxon>Fungi</taxon>
        <taxon>Dikarya</taxon>
        <taxon>Ascomycota</taxon>
        <taxon>Saccharomycotina</taxon>
        <taxon>Pichiomycetes</taxon>
        <taxon>Debaryomycetaceae</taxon>
        <taxon>Debaryomyces</taxon>
    </lineage>
</organism>
<dbReference type="GeneID" id="26837301"/>
<evidence type="ECO:0000256" key="6">
    <source>
        <dbReference type="ARBA" id="ARBA00022982"/>
    </source>
</evidence>
<dbReference type="InterPro" id="IPR038532">
    <property type="entry name" value="NDUFS4-like_sf"/>
</dbReference>
<comment type="subcellular location">
    <subcellularLocation>
        <location evidence="9">Mitochondrion inner membrane</location>
        <topology evidence="9">Peripheral membrane protein</topology>
        <orientation evidence="9">Matrix side</orientation>
    </subcellularLocation>
</comment>
<protein>
    <recommendedName>
        <fullName evidence="9">NADH dehydrogenase [ubiquinone] iron-sulfur protein 4, mitochondrial</fullName>
    </recommendedName>
</protein>
<accession>A0A0V1Q6M6</accession>
<comment type="similarity">
    <text evidence="1 9">Belongs to the complex I NDUFS4 subunit family.</text>
</comment>
<name>A0A0V1Q6M6_9ASCO</name>
<dbReference type="Proteomes" id="UP000054251">
    <property type="component" value="Unassembled WGS sequence"/>
</dbReference>
<dbReference type="Gene3D" id="3.30.160.190">
    <property type="entry name" value="atu1810 like domain"/>
    <property type="match status" value="1"/>
</dbReference>
<dbReference type="EMBL" id="LMYN01000003">
    <property type="protein sequence ID" value="KSA04022.1"/>
    <property type="molecule type" value="Genomic_DNA"/>
</dbReference>
<dbReference type="RefSeq" id="XP_015470124.1">
    <property type="nucleotide sequence ID" value="XM_015609122.1"/>
</dbReference>
<keyword evidence="4 9" id="KW-0999">Mitochondrion inner membrane</keyword>
<evidence type="ECO:0000256" key="8">
    <source>
        <dbReference type="ARBA" id="ARBA00023136"/>
    </source>
</evidence>
<evidence type="ECO:0000256" key="2">
    <source>
        <dbReference type="ARBA" id="ARBA00022448"/>
    </source>
</evidence>
<dbReference type="FunFam" id="3.30.160.190:FF:000001">
    <property type="entry name" value="NADH-ubiquinone oxidoreductase 21 kDa subunit mitochondrial"/>
    <property type="match status" value="1"/>
</dbReference>
<dbReference type="GO" id="GO:0022900">
    <property type="term" value="P:electron transport chain"/>
    <property type="evidence" value="ECO:0007669"/>
    <property type="project" value="InterPro"/>
</dbReference>
<reference evidence="10 11" key="1">
    <citation type="submission" date="2015-11" db="EMBL/GenBank/DDBJ databases">
        <title>The genome of Debaryomyces fabryi.</title>
        <authorList>
            <person name="Tafer H."/>
            <person name="Lopandic K."/>
        </authorList>
    </citation>
    <scope>NUCLEOTIDE SEQUENCE [LARGE SCALE GENOMIC DNA]</scope>
    <source>
        <strain evidence="10 11">CBS 789</strain>
    </source>
</reference>
<sequence>MLFRQVARPLNVNSARMFSLSSGVRQKMPELYDHAQKPKELVSGAPEEMTTKRIVRIYQEAKPATQSSNHNGSHWTLNWDVLGRGNRWENDLIGYQSSADYMQGTNMHFDTKEAAIRFAQGQGWDHYVQEPKKRHFRKKEYATNFLHSSGPLKHIRTK</sequence>
<dbReference type="PANTHER" id="PTHR12219:SF8">
    <property type="entry name" value="NADH DEHYDROGENASE [UBIQUINONE] IRON-SULFUR PROTEIN 4, MITOCHONDRIAL"/>
    <property type="match status" value="1"/>
</dbReference>
<dbReference type="OrthoDB" id="3089at2759"/>
<keyword evidence="2 9" id="KW-0813">Transport</keyword>
<dbReference type="Pfam" id="PF04800">
    <property type="entry name" value="NDUS4"/>
    <property type="match status" value="1"/>
</dbReference>
<evidence type="ECO:0000313" key="10">
    <source>
        <dbReference type="EMBL" id="KSA04022.1"/>
    </source>
</evidence>
<keyword evidence="7 9" id="KW-0496">Mitochondrion</keyword>
<dbReference type="InterPro" id="IPR006885">
    <property type="entry name" value="NADH_UbQ_FeS_4_mit-like"/>
</dbReference>
<dbReference type="GO" id="GO:0005743">
    <property type="term" value="C:mitochondrial inner membrane"/>
    <property type="evidence" value="ECO:0007669"/>
    <property type="project" value="UniProtKB-SubCell"/>
</dbReference>
<dbReference type="PANTHER" id="PTHR12219">
    <property type="entry name" value="NADH-UBIQUINONE OXIDOREDUCTASE"/>
    <property type="match status" value="1"/>
</dbReference>
<evidence type="ECO:0000256" key="9">
    <source>
        <dbReference type="RuleBase" id="RU367010"/>
    </source>
</evidence>
<keyword evidence="6 9" id="KW-0249">Electron transport</keyword>
<evidence type="ECO:0000256" key="5">
    <source>
        <dbReference type="ARBA" id="ARBA00022946"/>
    </source>
</evidence>
<evidence type="ECO:0000256" key="7">
    <source>
        <dbReference type="ARBA" id="ARBA00023128"/>
    </source>
</evidence>
<evidence type="ECO:0000313" key="11">
    <source>
        <dbReference type="Proteomes" id="UP000054251"/>
    </source>
</evidence>
<gene>
    <name evidence="10" type="ORF">AC631_00292</name>
</gene>
<keyword evidence="3 9" id="KW-0679">Respiratory chain</keyword>
<keyword evidence="8 9" id="KW-0472">Membrane</keyword>
<dbReference type="AlphaFoldDB" id="A0A0V1Q6M6"/>
<comment type="function">
    <text evidence="9">Accessory subunit of the mitochondrial membrane respiratory chain NADH dehydrogenase (Complex I), that is believed not to be involved in catalysis. Complex I functions in the transfer of electrons from NADH to the respiratory chain. The immediate electron acceptor for the enzyme is believed to be ubiquinone.</text>
</comment>
<evidence type="ECO:0000256" key="1">
    <source>
        <dbReference type="ARBA" id="ARBA00005882"/>
    </source>
</evidence>
<proteinExistence type="inferred from homology"/>
<keyword evidence="5 9" id="KW-0809">Transit peptide</keyword>
<comment type="caution">
    <text evidence="10">The sequence shown here is derived from an EMBL/GenBank/DDBJ whole genome shotgun (WGS) entry which is preliminary data.</text>
</comment>